<feature type="domain" description="AraC-type transcription regulator ligand-binding" evidence="2">
    <location>
        <begin position="2"/>
        <end position="111"/>
    </location>
</feature>
<dbReference type="Pfam" id="PF12852">
    <property type="entry name" value="Cupin_6"/>
    <property type="match status" value="1"/>
</dbReference>
<evidence type="ECO:0000313" key="4">
    <source>
        <dbReference type="Proteomes" id="UP000487258"/>
    </source>
</evidence>
<evidence type="ECO:0000256" key="1">
    <source>
        <dbReference type="ARBA" id="ARBA00023125"/>
    </source>
</evidence>
<dbReference type="AlphaFoldDB" id="A0A6L6ZYB0"/>
<dbReference type="InterPro" id="IPR011051">
    <property type="entry name" value="RmlC_Cupin_sf"/>
</dbReference>
<dbReference type="EMBL" id="WTMY01000413">
    <property type="protein sequence ID" value="MWL48536.1"/>
    <property type="molecule type" value="Genomic_DNA"/>
</dbReference>
<dbReference type="InterPro" id="IPR014710">
    <property type="entry name" value="RmlC-like_jellyroll"/>
</dbReference>
<dbReference type="Proteomes" id="UP000487258">
    <property type="component" value="Unassembled WGS sequence"/>
</dbReference>
<dbReference type="CDD" id="cd06995">
    <property type="entry name" value="cupin_YkgD-like_N"/>
    <property type="match status" value="1"/>
</dbReference>
<dbReference type="Gene3D" id="2.60.120.10">
    <property type="entry name" value="Jelly Rolls"/>
    <property type="match status" value="1"/>
</dbReference>
<sequence length="118" mass="12910">MDALSRLLMLNAPQGTIDKNCVLGSDWQLPHGAGELSVIRWHALTQGAAKLEMPTGEIFTLRPGNVVLLPQNSAHRLSHVDNESTCIVCGTLRLQHSARYFLTSLPETLFLAPVNHSV</sequence>
<feature type="non-terminal residue" evidence="3">
    <location>
        <position position="118"/>
    </location>
</feature>
<proteinExistence type="predicted"/>
<reference evidence="3 4" key="1">
    <citation type="submission" date="2019-12" db="EMBL/GenBank/DDBJ databases">
        <title>Enteriobacteria Tanzani isolates_10432.</title>
        <authorList>
            <person name="Subbiah M."/>
            <person name="Call D."/>
        </authorList>
    </citation>
    <scope>NUCLEOTIDE SEQUENCE [LARGE SCALE GENOMIC DNA]</scope>
    <source>
        <strain evidence="3 4">10432wF6</strain>
    </source>
</reference>
<dbReference type="GO" id="GO:0003677">
    <property type="term" value="F:DNA binding"/>
    <property type="evidence" value="ECO:0007669"/>
    <property type="project" value="UniProtKB-KW"/>
</dbReference>
<evidence type="ECO:0000313" key="3">
    <source>
        <dbReference type="EMBL" id="MWL48536.1"/>
    </source>
</evidence>
<comment type="caution">
    <text evidence="3">The sequence shown here is derived from an EMBL/GenBank/DDBJ whole genome shotgun (WGS) entry which is preliminary data.</text>
</comment>
<name>A0A6L6ZYB0_ECOLX</name>
<gene>
    <name evidence="3" type="ORF">GQM04_24125</name>
</gene>
<accession>A0A6L6ZYB0</accession>
<organism evidence="3 4">
    <name type="scientific">Escherichia coli</name>
    <dbReference type="NCBI Taxonomy" id="562"/>
    <lineage>
        <taxon>Bacteria</taxon>
        <taxon>Pseudomonadati</taxon>
        <taxon>Pseudomonadota</taxon>
        <taxon>Gammaproteobacteria</taxon>
        <taxon>Enterobacterales</taxon>
        <taxon>Enterobacteriaceae</taxon>
        <taxon>Escherichia</taxon>
    </lineage>
</organism>
<protein>
    <submittedName>
        <fullName evidence="3">AraC family transcriptional regulator</fullName>
    </submittedName>
</protein>
<dbReference type="InterPro" id="IPR032783">
    <property type="entry name" value="AraC_lig"/>
</dbReference>
<keyword evidence="1" id="KW-0238">DNA-binding</keyword>
<dbReference type="SUPFAM" id="SSF51182">
    <property type="entry name" value="RmlC-like cupins"/>
    <property type="match status" value="1"/>
</dbReference>
<evidence type="ECO:0000259" key="2">
    <source>
        <dbReference type="Pfam" id="PF12852"/>
    </source>
</evidence>